<sequence>MRTSALLEVKGLSKVYPNGYEALNDISFSVRGGEFICIIGRSGAGKSTLLRCINGLIPISGGSIRIDGTDISALNENEKLLLRRRIGFIFQEFNLIERVSVLHNVLTGRLGYINDFCAAIGYFNRSHREKALWCLQRVNMVQRARYRADRLSGGEKQRVAIARALAQEPLILLADEPVANLDIELTWGIMEDLRAVAREENVPILVNIHDLETAKQCADRIIGIARGRIVYDGAPTGLTSGILQEIYQSDSAPVRYTTTTSSESLLPATSGVLGG</sequence>
<evidence type="ECO:0000256" key="5">
    <source>
        <dbReference type="ARBA" id="ARBA00022967"/>
    </source>
</evidence>
<dbReference type="SUPFAM" id="SSF52540">
    <property type="entry name" value="P-loop containing nucleoside triphosphate hydrolases"/>
    <property type="match status" value="1"/>
</dbReference>
<dbReference type="GO" id="GO:0016887">
    <property type="term" value="F:ATP hydrolysis activity"/>
    <property type="evidence" value="ECO:0007669"/>
    <property type="project" value="InterPro"/>
</dbReference>
<keyword evidence="6" id="KW-0472">Membrane</keyword>
<reference evidence="8" key="1">
    <citation type="submission" date="2018-12" db="EMBL/GenBank/DDBJ databases">
        <title>Novel natural products biosynthetic potential of the class Ktedonobacteria.</title>
        <authorList>
            <person name="Zheng Y."/>
            <person name="Saitou A."/>
            <person name="Wang C.M."/>
            <person name="Toyoda A."/>
            <person name="Minakuchi Y."/>
            <person name="Sekiguchi Y."/>
            <person name="Ueda K."/>
            <person name="Takano H."/>
            <person name="Sakai Y."/>
            <person name="Yokota A."/>
            <person name="Yabe S."/>
        </authorList>
    </citation>
    <scope>NUCLEOTIDE SEQUENCE</scope>
    <source>
        <strain evidence="8">COM3</strain>
    </source>
</reference>
<dbReference type="InterPro" id="IPR027417">
    <property type="entry name" value="P-loop_NTPase"/>
</dbReference>
<dbReference type="InterPro" id="IPR050086">
    <property type="entry name" value="MetN_ABC_transporter-like"/>
</dbReference>
<protein>
    <submittedName>
        <fullName evidence="8">Phosphonates import ATP-binding protein PhnC</fullName>
    </submittedName>
</protein>
<dbReference type="EMBL" id="AP019376">
    <property type="protein sequence ID" value="BBH90921.1"/>
    <property type="molecule type" value="Genomic_DNA"/>
</dbReference>
<dbReference type="CDD" id="cd03256">
    <property type="entry name" value="ABC_PhnC_transporter"/>
    <property type="match status" value="1"/>
</dbReference>
<keyword evidence="1" id="KW-0813">Transport</keyword>
<evidence type="ECO:0000313" key="8">
    <source>
        <dbReference type="EMBL" id="BBH90921.1"/>
    </source>
</evidence>
<dbReference type="GO" id="GO:0015416">
    <property type="term" value="F:ABC-type phosphonate transporter activity"/>
    <property type="evidence" value="ECO:0007669"/>
    <property type="project" value="InterPro"/>
</dbReference>
<keyword evidence="2" id="KW-1003">Cell membrane</keyword>
<dbReference type="NCBIfam" id="TIGR02315">
    <property type="entry name" value="ABC_phnC"/>
    <property type="match status" value="1"/>
</dbReference>
<dbReference type="PROSITE" id="PS50893">
    <property type="entry name" value="ABC_TRANSPORTER_2"/>
    <property type="match status" value="1"/>
</dbReference>
<evidence type="ECO:0000259" key="7">
    <source>
        <dbReference type="PROSITE" id="PS50893"/>
    </source>
</evidence>
<name>A0A455SUT2_9CHLR</name>
<dbReference type="InterPro" id="IPR003439">
    <property type="entry name" value="ABC_transporter-like_ATP-bd"/>
</dbReference>
<evidence type="ECO:0000256" key="4">
    <source>
        <dbReference type="ARBA" id="ARBA00022840"/>
    </source>
</evidence>
<dbReference type="InterPro" id="IPR012693">
    <property type="entry name" value="ABC_transpr_PhnC"/>
</dbReference>
<dbReference type="Gene3D" id="3.40.50.300">
    <property type="entry name" value="P-loop containing nucleotide triphosphate hydrolases"/>
    <property type="match status" value="1"/>
</dbReference>
<evidence type="ECO:0000256" key="6">
    <source>
        <dbReference type="ARBA" id="ARBA00023136"/>
    </source>
</evidence>
<organism evidence="8">
    <name type="scientific">Thermosporothrix sp. COM3</name>
    <dbReference type="NCBI Taxonomy" id="2490863"/>
    <lineage>
        <taxon>Bacteria</taxon>
        <taxon>Bacillati</taxon>
        <taxon>Chloroflexota</taxon>
        <taxon>Ktedonobacteria</taxon>
        <taxon>Ktedonobacterales</taxon>
        <taxon>Thermosporotrichaceae</taxon>
        <taxon>Thermosporothrix</taxon>
    </lineage>
</organism>
<dbReference type="SMART" id="SM00382">
    <property type="entry name" value="AAA"/>
    <property type="match status" value="1"/>
</dbReference>
<dbReference type="GO" id="GO:0016020">
    <property type="term" value="C:membrane"/>
    <property type="evidence" value="ECO:0007669"/>
    <property type="project" value="InterPro"/>
</dbReference>
<dbReference type="PANTHER" id="PTHR43166:SF6">
    <property type="entry name" value="PHOSPHONATES IMPORT ATP-BINDING PROTEIN PHNC"/>
    <property type="match status" value="1"/>
</dbReference>
<dbReference type="PANTHER" id="PTHR43166">
    <property type="entry name" value="AMINO ACID IMPORT ATP-BINDING PROTEIN"/>
    <property type="match status" value="1"/>
</dbReference>
<evidence type="ECO:0000256" key="3">
    <source>
        <dbReference type="ARBA" id="ARBA00022741"/>
    </source>
</evidence>
<dbReference type="InterPro" id="IPR017871">
    <property type="entry name" value="ABC_transporter-like_CS"/>
</dbReference>
<dbReference type="PROSITE" id="PS00211">
    <property type="entry name" value="ABC_TRANSPORTER_1"/>
    <property type="match status" value="1"/>
</dbReference>
<keyword evidence="5" id="KW-1278">Translocase</keyword>
<keyword evidence="3" id="KW-0547">Nucleotide-binding</keyword>
<feature type="domain" description="ABC transporter" evidence="7">
    <location>
        <begin position="7"/>
        <end position="251"/>
    </location>
</feature>
<evidence type="ECO:0000256" key="2">
    <source>
        <dbReference type="ARBA" id="ARBA00022475"/>
    </source>
</evidence>
<gene>
    <name evidence="8" type="primary">phnC</name>
    <name evidence="8" type="ORF">KTC_56720</name>
</gene>
<proteinExistence type="predicted"/>
<dbReference type="AlphaFoldDB" id="A0A455SUT2"/>
<dbReference type="GO" id="GO:0005524">
    <property type="term" value="F:ATP binding"/>
    <property type="evidence" value="ECO:0007669"/>
    <property type="project" value="UniProtKB-KW"/>
</dbReference>
<accession>A0A455SUT2</accession>
<dbReference type="Pfam" id="PF00005">
    <property type="entry name" value="ABC_tran"/>
    <property type="match status" value="1"/>
</dbReference>
<keyword evidence="4 8" id="KW-0067">ATP-binding</keyword>
<evidence type="ECO:0000256" key="1">
    <source>
        <dbReference type="ARBA" id="ARBA00022448"/>
    </source>
</evidence>
<dbReference type="InterPro" id="IPR003593">
    <property type="entry name" value="AAA+_ATPase"/>
</dbReference>